<proteinExistence type="inferred from homology"/>
<evidence type="ECO:0000313" key="4">
    <source>
        <dbReference type="Proteomes" id="UP000218334"/>
    </source>
</evidence>
<reference evidence="4" key="1">
    <citation type="journal article" date="2017" name="Nat. Ecol. Evol.">
        <title>Genome expansion and lineage-specific genetic innovations in the forest pathogenic fungi Armillaria.</title>
        <authorList>
            <person name="Sipos G."/>
            <person name="Prasanna A.N."/>
            <person name="Walter M.C."/>
            <person name="O'Connor E."/>
            <person name="Balint B."/>
            <person name="Krizsan K."/>
            <person name="Kiss B."/>
            <person name="Hess J."/>
            <person name="Varga T."/>
            <person name="Slot J."/>
            <person name="Riley R."/>
            <person name="Boka B."/>
            <person name="Rigling D."/>
            <person name="Barry K."/>
            <person name="Lee J."/>
            <person name="Mihaltcheva S."/>
            <person name="LaButti K."/>
            <person name="Lipzen A."/>
            <person name="Waldron R."/>
            <person name="Moloney N.M."/>
            <person name="Sperisen C."/>
            <person name="Kredics L."/>
            <person name="Vagvoelgyi C."/>
            <person name="Patrignani A."/>
            <person name="Fitzpatrick D."/>
            <person name="Nagy I."/>
            <person name="Doyle S."/>
            <person name="Anderson J.B."/>
            <person name="Grigoriev I.V."/>
            <person name="Gueldener U."/>
            <person name="Muensterkoetter M."/>
            <person name="Nagy L.G."/>
        </authorList>
    </citation>
    <scope>NUCLEOTIDE SEQUENCE [LARGE SCALE GENOMIC DNA]</scope>
    <source>
        <strain evidence="4">28-4</strain>
    </source>
</reference>
<comment type="similarity">
    <text evidence="1">Belongs to the PIH1 family.</text>
</comment>
<dbReference type="GO" id="GO:0005737">
    <property type="term" value="C:cytoplasm"/>
    <property type="evidence" value="ECO:0007669"/>
    <property type="project" value="TreeGrafter"/>
</dbReference>
<dbReference type="GO" id="GO:0000492">
    <property type="term" value="P:box C/D snoRNP assembly"/>
    <property type="evidence" value="ECO:0007669"/>
    <property type="project" value="TreeGrafter"/>
</dbReference>
<dbReference type="AlphaFoldDB" id="A0A2H3BXW6"/>
<dbReference type="PANTHER" id="PTHR22997">
    <property type="entry name" value="PIH1 DOMAIN-CONTAINING PROTEIN 1"/>
    <property type="match status" value="1"/>
</dbReference>
<dbReference type="InterPro" id="IPR012981">
    <property type="entry name" value="PIH1_N"/>
</dbReference>
<dbReference type="EMBL" id="KZ293423">
    <property type="protein sequence ID" value="PBK71822.1"/>
    <property type="molecule type" value="Genomic_DNA"/>
</dbReference>
<evidence type="ECO:0000256" key="1">
    <source>
        <dbReference type="ARBA" id="ARBA00008511"/>
    </source>
</evidence>
<name>A0A2H3BXW6_9AGAR</name>
<sequence>MISPSTTKKVTLSPQAGFCVKSTTNSSNGMKVFINIAWDANVPSPPPASDEVIQRAMQGEDDDEGWYVPVVVSEPRGDVDKSGKPSLVIDCVYNKSLKSRVLRDPAWKTFLIELALQRIEVQSGLVLSRRISTPNIASKGKLGPREVTVPDLSKEKGKEKENKKALIEEVVSTGTWVWSKSPQSDRIDIRIPVPNLNRTLISDTALDLEPRRLILAVPSQPTLDIDLSISDAELASKHSLSDAIALKRQRPFKVDEATAEWIVSEGVLVLHA</sequence>
<gene>
    <name evidence="3" type="ORF">ARMSODRAFT_954613</name>
</gene>
<dbReference type="STRING" id="1076256.A0A2H3BXW6"/>
<evidence type="ECO:0000313" key="3">
    <source>
        <dbReference type="EMBL" id="PBK71822.1"/>
    </source>
</evidence>
<accession>A0A2H3BXW6</accession>
<protein>
    <recommendedName>
        <fullName evidence="2">PIH1 N-terminal domain-containing protein</fullName>
    </recommendedName>
</protein>
<dbReference type="PANTHER" id="PTHR22997:SF0">
    <property type="entry name" value="PIH1 DOMAIN-CONTAINING PROTEIN 1"/>
    <property type="match status" value="1"/>
</dbReference>
<dbReference type="GO" id="GO:1990904">
    <property type="term" value="C:ribonucleoprotein complex"/>
    <property type="evidence" value="ECO:0007669"/>
    <property type="project" value="TreeGrafter"/>
</dbReference>
<keyword evidence="4" id="KW-1185">Reference proteome</keyword>
<dbReference type="Proteomes" id="UP000218334">
    <property type="component" value="Unassembled WGS sequence"/>
</dbReference>
<dbReference type="GO" id="GO:0097255">
    <property type="term" value="C:R2TP complex"/>
    <property type="evidence" value="ECO:0007669"/>
    <property type="project" value="TreeGrafter"/>
</dbReference>
<organism evidence="3 4">
    <name type="scientific">Armillaria solidipes</name>
    <dbReference type="NCBI Taxonomy" id="1076256"/>
    <lineage>
        <taxon>Eukaryota</taxon>
        <taxon>Fungi</taxon>
        <taxon>Dikarya</taxon>
        <taxon>Basidiomycota</taxon>
        <taxon>Agaricomycotina</taxon>
        <taxon>Agaricomycetes</taxon>
        <taxon>Agaricomycetidae</taxon>
        <taxon>Agaricales</taxon>
        <taxon>Marasmiineae</taxon>
        <taxon>Physalacriaceae</taxon>
        <taxon>Armillaria</taxon>
    </lineage>
</organism>
<dbReference type="Pfam" id="PF08190">
    <property type="entry name" value="PIH1"/>
    <property type="match status" value="1"/>
</dbReference>
<evidence type="ECO:0000259" key="2">
    <source>
        <dbReference type="Pfam" id="PF08190"/>
    </source>
</evidence>
<dbReference type="GO" id="GO:0006364">
    <property type="term" value="P:rRNA processing"/>
    <property type="evidence" value="ECO:0007669"/>
    <property type="project" value="TreeGrafter"/>
</dbReference>
<dbReference type="InterPro" id="IPR050734">
    <property type="entry name" value="PIH1/Kintoun_subfamily"/>
</dbReference>
<feature type="domain" description="PIH1 N-terminal" evidence="2">
    <location>
        <begin position="11"/>
        <end position="148"/>
    </location>
</feature>